<name>A0ABT7BUE6_9CYAN</name>
<keyword evidence="9" id="KW-1185">Reference proteome</keyword>
<dbReference type="SUPFAM" id="SSF143011">
    <property type="entry name" value="RelE-like"/>
    <property type="match status" value="1"/>
</dbReference>
<dbReference type="NCBIfam" id="TIGR02116">
    <property type="entry name" value="toxin_Txe_YoeB"/>
    <property type="match status" value="1"/>
</dbReference>
<evidence type="ECO:0000313" key="9">
    <source>
        <dbReference type="Proteomes" id="UP001232992"/>
    </source>
</evidence>
<protein>
    <recommendedName>
        <fullName evidence="7">Endoribonuclease YoeB</fullName>
    </recommendedName>
    <alternativeName>
        <fullName evidence="6">Putative mRNA interferase YoeB</fullName>
    </alternativeName>
</protein>
<comment type="similarity">
    <text evidence="1">Belongs to the YoeB family.</text>
</comment>
<dbReference type="PANTHER" id="PTHR38039:SF1">
    <property type="entry name" value="TOXIN YOEB"/>
    <property type="match status" value="1"/>
</dbReference>
<sequence>MDEIDEWELVFTKQAEKDSKKVASSGLGKQVTKILDLIKENPYATYPSYEKLTGDLQGYYSRRINIQHRLVYQILTEDKIIKIIRMWTHYES</sequence>
<dbReference type="InterPro" id="IPR009614">
    <property type="entry name" value="YoeB_toxin"/>
</dbReference>
<evidence type="ECO:0000256" key="5">
    <source>
        <dbReference type="ARBA" id="ARBA00022801"/>
    </source>
</evidence>
<dbReference type="Proteomes" id="UP001232992">
    <property type="component" value="Unassembled WGS sequence"/>
</dbReference>
<evidence type="ECO:0000256" key="2">
    <source>
        <dbReference type="ARBA" id="ARBA00022649"/>
    </source>
</evidence>
<dbReference type="Gene3D" id="3.30.2310.20">
    <property type="entry name" value="RelE-like"/>
    <property type="match status" value="1"/>
</dbReference>
<reference evidence="8 9" key="1">
    <citation type="submission" date="2023-01" db="EMBL/GenBank/DDBJ databases">
        <title>Novel diversity within Roseofilum (Cyanobacteria; Desertifilaceae) from marine benthic mats with descriptions of four novel species.</title>
        <authorList>
            <person name="Wang Y."/>
            <person name="Berthold D.E."/>
            <person name="Hu J."/>
            <person name="Lefler F.W."/>
            <person name="Laughinghouse H.D. IV."/>
        </authorList>
    </citation>
    <scope>NUCLEOTIDE SEQUENCE [LARGE SCALE GENOMIC DNA]</scope>
    <source>
        <strain evidence="8 9">BLCC-M143</strain>
    </source>
</reference>
<keyword evidence="3" id="KW-0540">Nuclease</keyword>
<keyword evidence="2" id="KW-1277">Toxin-antitoxin system</keyword>
<keyword evidence="5" id="KW-0378">Hydrolase</keyword>
<evidence type="ECO:0000256" key="3">
    <source>
        <dbReference type="ARBA" id="ARBA00022722"/>
    </source>
</evidence>
<evidence type="ECO:0000256" key="1">
    <source>
        <dbReference type="ARBA" id="ARBA00008172"/>
    </source>
</evidence>
<evidence type="ECO:0000313" key="8">
    <source>
        <dbReference type="EMBL" id="MDJ1182806.1"/>
    </source>
</evidence>
<keyword evidence="4" id="KW-0255">Endonuclease</keyword>
<accession>A0ABT7BUE6</accession>
<dbReference type="Pfam" id="PF06769">
    <property type="entry name" value="YoeB_toxin"/>
    <property type="match status" value="1"/>
</dbReference>
<dbReference type="NCBIfam" id="TIGR02385">
    <property type="entry name" value="RelE_StbE"/>
    <property type="match status" value="1"/>
</dbReference>
<gene>
    <name evidence="8" type="ORF">PMH09_06315</name>
</gene>
<dbReference type="InterPro" id="IPR007712">
    <property type="entry name" value="RelE/ParE_toxin"/>
</dbReference>
<organism evidence="8 9">
    <name type="scientific">Roseofilum casamattae BLCC-M143</name>
    <dbReference type="NCBI Taxonomy" id="3022442"/>
    <lineage>
        <taxon>Bacteria</taxon>
        <taxon>Bacillati</taxon>
        <taxon>Cyanobacteriota</taxon>
        <taxon>Cyanophyceae</taxon>
        <taxon>Desertifilales</taxon>
        <taxon>Desertifilaceae</taxon>
        <taxon>Roseofilum</taxon>
        <taxon>Roseofilum casamattae</taxon>
    </lineage>
</organism>
<dbReference type="InterPro" id="IPR035093">
    <property type="entry name" value="RelE/ParE_toxin_dom_sf"/>
</dbReference>
<comment type="caution">
    <text evidence="8">The sequence shown here is derived from an EMBL/GenBank/DDBJ whole genome shotgun (WGS) entry which is preliminary data.</text>
</comment>
<evidence type="ECO:0000256" key="7">
    <source>
        <dbReference type="ARBA" id="ARBA00050056"/>
    </source>
</evidence>
<evidence type="ECO:0000256" key="6">
    <source>
        <dbReference type="ARBA" id="ARBA00030388"/>
    </source>
</evidence>
<proteinExistence type="inferred from homology"/>
<evidence type="ECO:0000256" key="4">
    <source>
        <dbReference type="ARBA" id="ARBA00022759"/>
    </source>
</evidence>
<dbReference type="EMBL" id="JAQOSQ010000004">
    <property type="protein sequence ID" value="MDJ1182806.1"/>
    <property type="molecule type" value="Genomic_DNA"/>
</dbReference>
<dbReference type="PANTHER" id="PTHR38039">
    <property type="entry name" value="TOXIN YOEB"/>
    <property type="match status" value="1"/>
</dbReference>